<evidence type="ECO:0008006" key="4">
    <source>
        <dbReference type="Google" id="ProtNLM"/>
    </source>
</evidence>
<sequence length="159" mass="17244">MPVCTCPHCKTRLWVKNTQFNVAQGFVVCSKCDGLFQARGHITATPDEPEPIDLPNALTDTKLIHALGPKVRAKKVLSKNEIAELLDNIHSGDETKLSAESSPIEQKVEVVPTPPEAAVTPVVVPAAAQPAKESVNWTLATLIALTVLIMQLFYIILLN</sequence>
<dbReference type="Proteomes" id="UP000325713">
    <property type="component" value="Chromosome"/>
</dbReference>
<dbReference type="RefSeq" id="WP_151050172.1">
    <property type="nucleotide sequence ID" value="NZ_CP031700.1"/>
</dbReference>
<keyword evidence="1" id="KW-0472">Membrane</keyword>
<dbReference type="OrthoDB" id="5294582at2"/>
<keyword evidence="1" id="KW-0812">Transmembrane</keyword>
<dbReference type="EMBL" id="CP031700">
    <property type="protein sequence ID" value="QEY25653.1"/>
    <property type="molecule type" value="Genomic_DNA"/>
</dbReference>
<dbReference type="KEGG" id="nzl:D0T92_03255"/>
<name>A0A5J6PX19_9NEIS</name>
<dbReference type="AlphaFoldDB" id="A0A5J6PX19"/>
<feature type="transmembrane region" description="Helical" evidence="1">
    <location>
        <begin position="137"/>
        <end position="157"/>
    </location>
</feature>
<dbReference type="NCBIfam" id="TIGR02098">
    <property type="entry name" value="MJ0042_CXXC"/>
    <property type="match status" value="1"/>
</dbReference>
<keyword evidence="1" id="KW-1133">Transmembrane helix</keyword>
<evidence type="ECO:0000313" key="3">
    <source>
        <dbReference type="Proteomes" id="UP000325713"/>
    </source>
</evidence>
<protein>
    <recommendedName>
        <fullName evidence="4">Zinc finger/thioredoxin putative domain-containing protein</fullName>
    </recommendedName>
</protein>
<keyword evidence="3" id="KW-1185">Reference proteome</keyword>
<evidence type="ECO:0000313" key="2">
    <source>
        <dbReference type="EMBL" id="QEY25653.1"/>
    </source>
</evidence>
<accession>A0A5J6PX19</accession>
<dbReference type="InterPro" id="IPR011723">
    <property type="entry name" value="Znf/thioredoxin_put"/>
</dbReference>
<organism evidence="2 3">
    <name type="scientific">Neisseria zalophi</name>
    <dbReference type="NCBI Taxonomy" id="640030"/>
    <lineage>
        <taxon>Bacteria</taxon>
        <taxon>Pseudomonadati</taxon>
        <taxon>Pseudomonadota</taxon>
        <taxon>Betaproteobacteria</taxon>
        <taxon>Neisseriales</taxon>
        <taxon>Neisseriaceae</taxon>
        <taxon>Neisseria</taxon>
    </lineage>
</organism>
<proteinExistence type="predicted"/>
<reference evidence="2 3" key="1">
    <citation type="submission" date="2018-08" db="EMBL/GenBank/DDBJ databases">
        <title>Neisseria zalophi ATCC BAA-2455 complete genome.</title>
        <authorList>
            <person name="Veseli I.A."/>
            <person name="Buttler R."/>
            <person name="Mascarenhas dos Santos A.C."/>
            <person name="Pombert J.-F."/>
        </authorList>
    </citation>
    <scope>NUCLEOTIDE SEQUENCE [LARGE SCALE GENOMIC DNA]</scope>
    <source>
        <strain evidence="2 3">ATCC BAA-2455</strain>
    </source>
</reference>
<gene>
    <name evidence="2" type="ORF">D0T92_03255</name>
</gene>
<evidence type="ECO:0000256" key="1">
    <source>
        <dbReference type="SAM" id="Phobius"/>
    </source>
</evidence>